<feature type="region of interest" description="Disordered" evidence="5">
    <location>
        <begin position="381"/>
        <end position="403"/>
    </location>
</feature>
<name>A0ABW6SA48_9NOCA</name>
<proteinExistence type="inferred from homology"/>
<accession>A0ABW6SA48</accession>
<organism evidence="6 7">
    <name type="scientific">Nocardia jiangxiensis</name>
    <dbReference type="NCBI Taxonomy" id="282685"/>
    <lineage>
        <taxon>Bacteria</taxon>
        <taxon>Bacillati</taxon>
        <taxon>Actinomycetota</taxon>
        <taxon>Actinomycetes</taxon>
        <taxon>Mycobacteriales</taxon>
        <taxon>Nocardiaceae</taxon>
        <taxon>Nocardia</taxon>
    </lineage>
</organism>
<dbReference type="Proteomes" id="UP001601992">
    <property type="component" value="Unassembled WGS sequence"/>
</dbReference>
<evidence type="ECO:0000256" key="2">
    <source>
        <dbReference type="ARBA" id="ARBA00022679"/>
    </source>
</evidence>
<sequence length="403" mass="40704">MTRRGSAPGGSPRIILAPDKFKGSLTARQVADALAEGIRRVRPDAEIAWVPVADGGEGTVDAAIAAGFSPRTVRVTGPTGEPIRTSLAHNRSVAVVEAASACGLYQLPRGVLAPLTATSRGVGELIRAALDTGCRTVILGVGGSACTDGGAGLLAALGASLLDADGNPADPGGGGLTDIAYLDLHRLDPRIREVDLVLASDVDNPLLGIHGAAAVFGPQKGASAGEVATLQAGLTHWAHLVAQRTGFDAAARPGAGAAGGIGFAALAVLGARRSGGIEVLLDLVGFDRTVQGADLVITGEGSLDAQTLHGKAPAGVASRAGRAGVRTIAVAGRQLLDEGQLRAAGFAAAYPLTDLEPDLRRCQDGAAALLRRQGERIAREQLAGTTPDHHEAPGTPWSTPSSR</sequence>
<protein>
    <submittedName>
        <fullName evidence="6">Glycerate kinase</fullName>
    </submittedName>
</protein>
<dbReference type="InterPro" id="IPR018193">
    <property type="entry name" value="Glyc_kinase_flavodox-like_fold"/>
</dbReference>
<dbReference type="InterPro" id="IPR004381">
    <property type="entry name" value="Glycerate_kinase"/>
</dbReference>
<dbReference type="RefSeq" id="WP_387406319.1">
    <property type="nucleotide sequence ID" value="NZ_JBIAQY010000017.1"/>
</dbReference>
<evidence type="ECO:0000256" key="4">
    <source>
        <dbReference type="PIRNR" id="PIRNR006078"/>
    </source>
</evidence>
<dbReference type="SUPFAM" id="SSF110738">
    <property type="entry name" value="Glycerate kinase I"/>
    <property type="match status" value="1"/>
</dbReference>
<comment type="caution">
    <text evidence="6">The sequence shown here is derived from an EMBL/GenBank/DDBJ whole genome shotgun (WGS) entry which is preliminary data.</text>
</comment>
<reference evidence="6 7" key="1">
    <citation type="submission" date="2024-10" db="EMBL/GenBank/DDBJ databases">
        <title>The Natural Products Discovery Center: Release of the First 8490 Sequenced Strains for Exploring Actinobacteria Biosynthetic Diversity.</title>
        <authorList>
            <person name="Kalkreuter E."/>
            <person name="Kautsar S.A."/>
            <person name="Yang D."/>
            <person name="Bader C.D."/>
            <person name="Teijaro C.N."/>
            <person name="Fluegel L."/>
            <person name="Davis C.M."/>
            <person name="Simpson J.R."/>
            <person name="Lauterbach L."/>
            <person name="Steele A.D."/>
            <person name="Gui C."/>
            <person name="Meng S."/>
            <person name="Li G."/>
            <person name="Viehrig K."/>
            <person name="Ye F."/>
            <person name="Su P."/>
            <person name="Kiefer A.F."/>
            <person name="Nichols A."/>
            <person name="Cepeda A.J."/>
            <person name="Yan W."/>
            <person name="Fan B."/>
            <person name="Jiang Y."/>
            <person name="Adhikari A."/>
            <person name="Zheng C.-J."/>
            <person name="Schuster L."/>
            <person name="Cowan T.M."/>
            <person name="Smanski M.J."/>
            <person name="Chevrette M.G."/>
            <person name="De Carvalho L.P.S."/>
            <person name="Shen B."/>
        </authorList>
    </citation>
    <scope>NUCLEOTIDE SEQUENCE [LARGE SCALE GENOMIC DNA]</scope>
    <source>
        <strain evidence="6 7">NPDC002593</strain>
    </source>
</reference>
<dbReference type="InterPro" id="IPR036129">
    <property type="entry name" value="Glycerate_kinase_sf"/>
</dbReference>
<evidence type="ECO:0000313" key="7">
    <source>
        <dbReference type="Proteomes" id="UP001601992"/>
    </source>
</evidence>
<keyword evidence="3 4" id="KW-0418">Kinase</keyword>
<dbReference type="NCBIfam" id="TIGR00045">
    <property type="entry name" value="glycerate kinase"/>
    <property type="match status" value="1"/>
</dbReference>
<evidence type="ECO:0000256" key="1">
    <source>
        <dbReference type="ARBA" id="ARBA00006284"/>
    </source>
</evidence>
<gene>
    <name evidence="6" type="ORF">ACFYXQ_36075</name>
</gene>
<dbReference type="PANTHER" id="PTHR21599:SF0">
    <property type="entry name" value="GLYCERATE KINASE"/>
    <property type="match status" value="1"/>
</dbReference>
<dbReference type="PIRSF" id="PIRSF006078">
    <property type="entry name" value="GlxK"/>
    <property type="match status" value="1"/>
</dbReference>
<keyword evidence="2 4" id="KW-0808">Transferase</keyword>
<comment type="similarity">
    <text evidence="1 4">Belongs to the glycerate kinase type-1 family.</text>
</comment>
<evidence type="ECO:0000256" key="3">
    <source>
        <dbReference type="ARBA" id="ARBA00022777"/>
    </source>
</evidence>
<dbReference type="GO" id="GO:0016301">
    <property type="term" value="F:kinase activity"/>
    <property type="evidence" value="ECO:0007669"/>
    <property type="project" value="UniProtKB-KW"/>
</dbReference>
<evidence type="ECO:0000256" key="5">
    <source>
        <dbReference type="SAM" id="MobiDB-lite"/>
    </source>
</evidence>
<dbReference type="Pfam" id="PF02595">
    <property type="entry name" value="Gly_kinase"/>
    <property type="match status" value="1"/>
</dbReference>
<dbReference type="PANTHER" id="PTHR21599">
    <property type="entry name" value="GLYCERATE KINASE"/>
    <property type="match status" value="1"/>
</dbReference>
<dbReference type="EMBL" id="JBIAQY010000017">
    <property type="protein sequence ID" value="MFF3573193.1"/>
    <property type="molecule type" value="Genomic_DNA"/>
</dbReference>
<dbReference type="Gene3D" id="3.40.50.10350">
    <property type="entry name" value="Glycerate kinase, domain 1"/>
    <property type="match status" value="1"/>
</dbReference>
<dbReference type="Gene3D" id="3.90.1510.10">
    <property type="entry name" value="Glycerate kinase, domain 2"/>
    <property type="match status" value="1"/>
</dbReference>
<evidence type="ECO:0000313" key="6">
    <source>
        <dbReference type="EMBL" id="MFF3573193.1"/>
    </source>
</evidence>
<dbReference type="InterPro" id="IPR018197">
    <property type="entry name" value="Glycerate_kinase_RE-like"/>
</dbReference>
<keyword evidence="7" id="KW-1185">Reference proteome</keyword>